<evidence type="ECO:0000256" key="1">
    <source>
        <dbReference type="SAM" id="MobiDB-lite"/>
    </source>
</evidence>
<evidence type="ECO:0000313" key="3">
    <source>
        <dbReference type="EMBL" id="EQL01062.1"/>
    </source>
</evidence>
<evidence type="ECO:0000313" key="4">
    <source>
        <dbReference type="Proteomes" id="UP000019374"/>
    </source>
</evidence>
<dbReference type="EMBL" id="KE652599">
    <property type="protein sequence ID" value="EQL01062.1"/>
    <property type="molecule type" value="Genomic_DNA"/>
</dbReference>
<accession>T5AH21</accession>
<organism evidence="3 4">
    <name type="scientific">Ophiocordyceps sinensis (strain Co18 / CGMCC 3.14243)</name>
    <name type="common">Yarsagumba caterpillar fungus</name>
    <name type="synonym">Hirsutella sinensis</name>
    <dbReference type="NCBI Taxonomy" id="911162"/>
    <lineage>
        <taxon>Eukaryota</taxon>
        <taxon>Fungi</taxon>
        <taxon>Dikarya</taxon>
        <taxon>Ascomycota</taxon>
        <taxon>Pezizomycotina</taxon>
        <taxon>Sordariomycetes</taxon>
        <taxon>Hypocreomycetidae</taxon>
        <taxon>Hypocreales</taxon>
        <taxon>Ophiocordycipitaceae</taxon>
        <taxon>Ophiocordyceps</taxon>
    </lineage>
</organism>
<dbReference type="Proteomes" id="UP000019374">
    <property type="component" value="Unassembled WGS sequence"/>
</dbReference>
<feature type="region of interest" description="Disordered" evidence="1">
    <location>
        <begin position="29"/>
        <end position="237"/>
    </location>
</feature>
<feature type="compositionally biased region" description="Basic and acidic residues" evidence="1">
    <location>
        <begin position="138"/>
        <end position="165"/>
    </location>
</feature>
<feature type="signal peptide" evidence="2">
    <location>
        <begin position="1"/>
        <end position="16"/>
    </location>
</feature>
<keyword evidence="2" id="KW-0732">Signal</keyword>
<protein>
    <submittedName>
        <fullName evidence="3">Uncharacterized protein</fullName>
    </submittedName>
</protein>
<dbReference type="AlphaFoldDB" id="T5AH21"/>
<gene>
    <name evidence="3" type="ORF">OCS_03215</name>
</gene>
<evidence type="ECO:0000256" key="2">
    <source>
        <dbReference type="SAM" id="SignalP"/>
    </source>
</evidence>
<reference evidence="3 4" key="1">
    <citation type="journal article" date="2013" name="Chin. Sci. Bull.">
        <title>Genome survey uncovers the secrets of sex and lifestyle in caterpillar fungus.</title>
        <authorList>
            <person name="Hu X."/>
            <person name="Zhang Y."/>
            <person name="Xiao G."/>
            <person name="Zheng P."/>
            <person name="Xia Y."/>
            <person name="Zhang X."/>
            <person name="St Leger R.J."/>
            <person name="Liu X."/>
            <person name="Wang C."/>
        </authorList>
    </citation>
    <scope>NUCLEOTIDE SEQUENCE [LARGE SCALE GENOMIC DNA]</scope>
    <source>
        <strain evidence="4">Co18 / CGMCC 3.14243</strain>
        <tissue evidence="3">Fruit-body</tissue>
    </source>
</reference>
<feature type="compositionally biased region" description="Basic and acidic residues" evidence="1">
    <location>
        <begin position="52"/>
        <end position="130"/>
    </location>
</feature>
<proteinExistence type="predicted"/>
<feature type="chain" id="PRO_5004596857" evidence="2">
    <location>
        <begin position="17"/>
        <end position="237"/>
    </location>
</feature>
<feature type="compositionally biased region" description="Basic residues" evidence="1">
    <location>
        <begin position="228"/>
        <end position="237"/>
    </location>
</feature>
<dbReference type="eggNOG" id="KOG1864">
    <property type="taxonomic scope" value="Eukaryota"/>
</dbReference>
<dbReference type="HOGENOM" id="CLU_1170953_0_0_1"/>
<name>T5AH21_OPHSC</name>
<sequence>MLLLDLALFAVPLIHLACSPHTKVPVGDVPAMPTPMPASPLTALAGPATAKQDGKTKEEKKREKKEREAAEKAAKQAEKEREKQAKEAEKEREKQAKEAEKERGRQAKEAEKERERQAKEEEKRRREEKLGGSQPRGSEQDEARNGSDDGKKTEGKEEEPKKKEPNGSGSMSGILDRSKRGSKSMSKRSFSFFHKDKGVGDVPLGGNENGEAPEKQEKTKGRLSIGLGRKKSGNLLP</sequence>